<dbReference type="InterPro" id="IPR004017">
    <property type="entry name" value="Cys_rich_dom"/>
</dbReference>
<evidence type="ECO:0000259" key="1">
    <source>
        <dbReference type="Pfam" id="PF02754"/>
    </source>
</evidence>
<protein>
    <submittedName>
        <fullName evidence="2">Lactate utilization protein A</fullName>
    </submittedName>
</protein>
<sequence length="251" mass="27936">MQVALFVPCYIDQLYPNVAWATLELLEKLGCEVTIPDAPVCCGQPMANTGCWDDARPLAKSFIEQYDQYEYIVCPSGSCTSMIVNHYHDLVGEDAQYERIRLKTFELCAFLTDVLKVEKLDVSFPHKVGLHQSCHGLRELQLGSCSEVMGEEFSKARTLLEMVDGIELVDLTRKDECCGFGGTFAVSEEAVSCMMGNDRIHDHEHAGAEVITAGDMSCLMHLDGLIKRQKKPIRTMHIAEILAGRDVAVQT</sequence>
<organism evidence="2 3">
    <name type="scientific">Rubinisphaera italica</name>
    <dbReference type="NCBI Taxonomy" id="2527969"/>
    <lineage>
        <taxon>Bacteria</taxon>
        <taxon>Pseudomonadati</taxon>
        <taxon>Planctomycetota</taxon>
        <taxon>Planctomycetia</taxon>
        <taxon>Planctomycetales</taxon>
        <taxon>Planctomycetaceae</taxon>
        <taxon>Rubinisphaera</taxon>
    </lineage>
</organism>
<accession>A0A5C5XH43</accession>
<dbReference type="PANTHER" id="PTHR30296:SF0">
    <property type="entry name" value="LACTATE UTILIZATION PROTEIN A"/>
    <property type="match status" value="1"/>
</dbReference>
<comment type="caution">
    <text evidence="2">The sequence shown here is derived from an EMBL/GenBank/DDBJ whole genome shotgun (WGS) entry which is preliminary data.</text>
</comment>
<gene>
    <name evidence="2" type="primary">lutA_1</name>
    <name evidence="2" type="ORF">Pan54_30410</name>
</gene>
<keyword evidence="3" id="KW-1185">Reference proteome</keyword>
<feature type="domain" description="Cysteine-rich" evidence="1">
    <location>
        <begin position="3"/>
        <end position="83"/>
    </location>
</feature>
<feature type="domain" description="Cysteine-rich" evidence="1">
    <location>
        <begin position="128"/>
        <end position="223"/>
    </location>
</feature>
<dbReference type="Pfam" id="PF02754">
    <property type="entry name" value="CCG"/>
    <property type="match status" value="2"/>
</dbReference>
<dbReference type="PANTHER" id="PTHR30296">
    <property type="entry name" value="UNCHARACTERIZED PROTEIN YKGE"/>
    <property type="match status" value="1"/>
</dbReference>
<dbReference type="GO" id="GO:0016491">
    <property type="term" value="F:oxidoreductase activity"/>
    <property type="evidence" value="ECO:0007669"/>
    <property type="project" value="UniProtKB-ARBA"/>
</dbReference>
<dbReference type="OrthoDB" id="9770306at2"/>
<reference evidence="2 3" key="1">
    <citation type="submission" date="2019-02" db="EMBL/GenBank/DDBJ databases">
        <title>Deep-cultivation of Planctomycetes and their phenomic and genomic characterization uncovers novel biology.</title>
        <authorList>
            <person name="Wiegand S."/>
            <person name="Jogler M."/>
            <person name="Boedeker C."/>
            <person name="Pinto D."/>
            <person name="Vollmers J."/>
            <person name="Rivas-Marin E."/>
            <person name="Kohn T."/>
            <person name="Peeters S.H."/>
            <person name="Heuer A."/>
            <person name="Rast P."/>
            <person name="Oberbeckmann S."/>
            <person name="Bunk B."/>
            <person name="Jeske O."/>
            <person name="Meyerdierks A."/>
            <person name="Storesund J.E."/>
            <person name="Kallscheuer N."/>
            <person name="Luecker S."/>
            <person name="Lage O.M."/>
            <person name="Pohl T."/>
            <person name="Merkel B.J."/>
            <person name="Hornburger P."/>
            <person name="Mueller R.-W."/>
            <person name="Bruemmer F."/>
            <person name="Labrenz M."/>
            <person name="Spormann A.M."/>
            <person name="Op Den Camp H."/>
            <person name="Overmann J."/>
            <person name="Amann R."/>
            <person name="Jetten M.S.M."/>
            <person name="Mascher T."/>
            <person name="Medema M.H."/>
            <person name="Devos D.P."/>
            <person name="Kaster A.-K."/>
            <person name="Ovreas L."/>
            <person name="Rohde M."/>
            <person name="Galperin M.Y."/>
            <person name="Jogler C."/>
        </authorList>
    </citation>
    <scope>NUCLEOTIDE SEQUENCE [LARGE SCALE GENOMIC DNA]</scope>
    <source>
        <strain evidence="2 3">Pan54</strain>
    </source>
</reference>
<proteinExistence type="predicted"/>
<dbReference type="GO" id="GO:0005829">
    <property type="term" value="C:cytosol"/>
    <property type="evidence" value="ECO:0007669"/>
    <property type="project" value="TreeGrafter"/>
</dbReference>
<name>A0A5C5XH43_9PLAN</name>
<dbReference type="AlphaFoldDB" id="A0A5C5XH43"/>
<dbReference type="RefSeq" id="WP_146504175.1">
    <property type="nucleotide sequence ID" value="NZ_SJPG01000001.1"/>
</dbReference>
<evidence type="ECO:0000313" key="2">
    <source>
        <dbReference type="EMBL" id="TWT62300.1"/>
    </source>
</evidence>
<evidence type="ECO:0000313" key="3">
    <source>
        <dbReference type="Proteomes" id="UP000316095"/>
    </source>
</evidence>
<dbReference type="EMBL" id="SJPG01000001">
    <property type="protein sequence ID" value="TWT62300.1"/>
    <property type="molecule type" value="Genomic_DNA"/>
</dbReference>
<dbReference type="Proteomes" id="UP000316095">
    <property type="component" value="Unassembled WGS sequence"/>
</dbReference>